<proteinExistence type="predicted"/>
<organism evidence="1 2">
    <name type="scientific">Scophthalmus maximus</name>
    <name type="common">Turbot</name>
    <name type="synonym">Psetta maxima</name>
    <dbReference type="NCBI Taxonomy" id="52904"/>
    <lineage>
        <taxon>Eukaryota</taxon>
        <taxon>Metazoa</taxon>
        <taxon>Chordata</taxon>
        <taxon>Craniata</taxon>
        <taxon>Vertebrata</taxon>
        <taxon>Euteleostomi</taxon>
        <taxon>Actinopterygii</taxon>
        <taxon>Neopterygii</taxon>
        <taxon>Teleostei</taxon>
        <taxon>Neoteleostei</taxon>
        <taxon>Acanthomorphata</taxon>
        <taxon>Carangaria</taxon>
        <taxon>Pleuronectiformes</taxon>
        <taxon>Pleuronectoidei</taxon>
        <taxon>Scophthalmidae</taxon>
        <taxon>Scophthalmus</taxon>
    </lineage>
</organism>
<gene>
    <name evidence="1" type="ORF">F2P81_023673</name>
</gene>
<evidence type="ECO:0000313" key="1">
    <source>
        <dbReference type="EMBL" id="KAF0024871.1"/>
    </source>
</evidence>
<evidence type="ECO:0000313" key="2">
    <source>
        <dbReference type="Proteomes" id="UP000438429"/>
    </source>
</evidence>
<dbReference type="Proteomes" id="UP000438429">
    <property type="component" value="Unassembled WGS sequence"/>
</dbReference>
<protein>
    <submittedName>
        <fullName evidence="1">Uncharacterized protein</fullName>
    </submittedName>
</protein>
<sequence length="89" mass="10561">MSRQVFRRLVLTYLREKKQPFFCYCLYHVLSESGDLNPDYMKTGVETCPRCSIPWNQARCVGQKWQLIIKTRFRGEKLKECLRDKAVVG</sequence>
<dbReference type="EMBL" id="VEVO01000021">
    <property type="protein sequence ID" value="KAF0024871.1"/>
    <property type="molecule type" value="Genomic_DNA"/>
</dbReference>
<name>A0A6A4S117_SCOMX</name>
<accession>A0A6A4S117</accession>
<reference evidence="1 2" key="1">
    <citation type="submission" date="2019-06" db="EMBL/GenBank/DDBJ databases">
        <title>Draft genomes of female and male turbot (Scophthalmus maximus).</title>
        <authorList>
            <person name="Xu H."/>
            <person name="Xu X.-W."/>
            <person name="Shao C."/>
            <person name="Chen S."/>
        </authorList>
    </citation>
    <scope>NUCLEOTIDE SEQUENCE [LARGE SCALE GENOMIC DNA]</scope>
    <source>
        <strain evidence="1">Ysfricsl-2016a</strain>
        <tissue evidence="1">Blood</tissue>
    </source>
</reference>
<dbReference type="AlphaFoldDB" id="A0A6A4S117"/>
<comment type="caution">
    <text evidence="1">The sequence shown here is derived from an EMBL/GenBank/DDBJ whole genome shotgun (WGS) entry which is preliminary data.</text>
</comment>